<dbReference type="InterPro" id="IPR023996">
    <property type="entry name" value="TonB-dep_OMP_SusC/RagA"/>
</dbReference>
<evidence type="ECO:0000256" key="1">
    <source>
        <dbReference type="ARBA" id="ARBA00004571"/>
    </source>
</evidence>
<dbReference type="SUPFAM" id="SSF56935">
    <property type="entry name" value="Porins"/>
    <property type="match status" value="1"/>
</dbReference>
<evidence type="ECO:0000313" key="13">
    <source>
        <dbReference type="EMBL" id="GGC55345.1"/>
    </source>
</evidence>
<reference evidence="13" key="1">
    <citation type="journal article" date="2014" name="Int. J. Syst. Evol. Microbiol.">
        <title>Complete genome sequence of Corynebacterium casei LMG S-19264T (=DSM 44701T), isolated from a smear-ripened cheese.</title>
        <authorList>
            <consortium name="US DOE Joint Genome Institute (JGI-PGF)"/>
            <person name="Walter F."/>
            <person name="Albersmeier A."/>
            <person name="Kalinowski J."/>
            <person name="Ruckert C."/>
        </authorList>
    </citation>
    <scope>NUCLEOTIDE SEQUENCE</scope>
    <source>
        <strain evidence="13">CGMCC 1.15343</strain>
    </source>
</reference>
<reference evidence="13" key="2">
    <citation type="submission" date="2020-09" db="EMBL/GenBank/DDBJ databases">
        <authorList>
            <person name="Sun Q."/>
            <person name="Zhou Y."/>
        </authorList>
    </citation>
    <scope>NUCLEOTIDE SEQUENCE</scope>
    <source>
        <strain evidence="13">CGMCC 1.15343</strain>
    </source>
</reference>
<dbReference type="Gene3D" id="2.170.130.10">
    <property type="entry name" value="TonB-dependent receptor, plug domain"/>
    <property type="match status" value="1"/>
</dbReference>
<feature type="signal peptide" evidence="10">
    <location>
        <begin position="1"/>
        <end position="20"/>
    </location>
</feature>
<dbReference type="InterPro" id="IPR037066">
    <property type="entry name" value="Plug_dom_sf"/>
</dbReference>
<proteinExistence type="inferred from homology"/>
<feature type="domain" description="TonB-dependent receptor-like beta-barrel" evidence="11">
    <location>
        <begin position="432"/>
        <end position="902"/>
    </location>
</feature>
<dbReference type="Gene3D" id="2.60.40.1120">
    <property type="entry name" value="Carboxypeptidase-like, regulatory domain"/>
    <property type="match status" value="1"/>
</dbReference>
<dbReference type="InterPro" id="IPR008969">
    <property type="entry name" value="CarboxyPept-like_regulatory"/>
</dbReference>
<keyword evidence="10" id="KW-0732">Signal</keyword>
<dbReference type="NCBIfam" id="TIGR04057">
    <property type="entry name" value="SusC_RagA_signa"/>
    <property type="match status" value="1"/>
</dbReference>
<dbReference type="InterPro" id="IPR023997">
    <property type="entry name" value="TonB-dep_OMP_SusC/RagA_CS"/>
</dbReference>
<name>A0A916U1U4_9SPHI</name>
<dbReference type="Proteomes" id="UP000651668">
    <property type="component" value="Unassembled WGS sequence"/>
</dbReference>
<dbReference type="RefSeq" id="WP_188625380.1">
    <property type="nucleotide sequence ID" value="NZ_BMIL01000002.1"/>
</dbReference>
<comment type="caution">
    <text evidence="13">The sequence shown here is derived from an EMBL/GenBank/DDBJ whole genome shotgun (WGS) entry which is preliminary data.</text>
</comment>
<evidence type="ECO:0000256" key="7">
    <source>
        <dbReference type="ARBA" id="ARBA00023237"/>
    </source>
</evidence>
<protein>
    <submittedName>
        <fullName evidence="13">SusC/RagA family TonB-linked outer membrane protein</fullName>
    </submittedName>
</protein>
<dbReference type="Pfam" id="PF13715">
    <property type="entry name" value="CarbopepD_reg_2"/>
    <property type="match status" value="1"/>
</dbReference>
<dbReference type="EMBL" id="BMIL01000002">
    <property type="protein sequence ID" value="GGC55345.1"/>
    <property type="molecule type" value="Genomic_DNA"/>
</dbReference>
<dbReference type="Gene3D" id="2.40.170.20">
    <property type="entry name" value="TonB-dependent receptor, beta-barrel domain"/>
    <property type="match status" value="1"/>
</dbReference>
<evidence type="ECO:0000256" key="3">
    <source>
        <dbReference type="ARBA" id="ARBA00022452"/>
    </source>
</evidence>
<evidence type="ECO:0000256" key="5">
    <source>
        <dbReference type="ARBA" id="ARBA00023077"/>
    </source>
</evidence>
<evidence type="ECO:0000259" key="12">
    <source>
        <dbReference type="Pfam" id="PF07715"/>
    </source>
</evidence>
<dbReference type="NCBIfam" id="TIGR04056">
    <property type="entry name" value="OMP_RagA_SusC"/>
    <property type="match status" value="1"/>
</dbReference>
<evidence type="ECO:0000256" key="4">
    <source>
        <dbReference type="ARBA" id="ARBA00022692"/>
    </source>
</evidence>
<dbReference type="InterPro" id="IPR036942">
    <property type="entry name" value="Beta-barrel_TonB_sf"/>
</dbReference>
<evidence type="ECO:0000259" key="11">
    <source>
        <dbReference type="Pfam" id="PF00593"/>
    </source>
</evidence>
<evidence type="ECO:0000256" key="9">
    <source>
        <dbReference type="RuleBase" id="RU003357"/>
    </source>
</evidence>
<gene>
    <name evidence="13" type="ORF">GCM10011387_06220</name>
</gene>
<dbReference type="AlphaFoldDB" id="A0A916U1U4"/>
<dbReference type="Pfam" id="PF07715">
    <property type="entry name" value="Plug"/>
    <property type="match status" value="1"/>
</dbReference>
<evidence type="ECO:0000313" key="14">
    <source>
        <dbReference type="Proteomes" id="UP000651668"/>
    </source>
</evidence>
<keyword evidence="5 9" id="KW-0798">TonB box</keyword>
<keyword evidence="6 8" id="KW-0472">Membrane</keyword>
<feature type="chain" id="PRO_5037494253" evidence="10">
    <location>
        <begin position="21"/>
        <end position="1016"/>
    </location>
</feature>
<dbReference type="PROSITE" id="PS52016">
    <property type="entry name" value="TONB_DEPENDENT_REC_3"/>
    <property type="match status" value="1"/>
</dbReference>
<comment type="similarity">
    <text evidence="8 9">Belongs to the TonB-dependent receptor family.</text>
</comment>
<evidence type="ECO:0000256" key="8">
    <source>
        <dbReference type="PROSITE-ProRule" id="PRU01360"/>
    </source>
</evidence>
<keyword evidence="14" id="KW-1185">Reference proteome</keyword>
<evidence type="ECO:0000256" key="6">
    <source>
        <dbReference type="ARBA" id="ARBA00023136"/>
    </source>
</evidence>
<keyword evidence="7 8" id="KW-0998">Cell outer membrane</keyword>
<dbReference type="SUPFAM" id="SSF49464">
    <property type="entry name" value="Carboxypeptidase regulatory domain-like"/>
    <property type="match status" value="1"/>
</dbReference>
<dbReference type="Pfam" id="PF00593">
    <property type="entry name" value="TonB_dep_Rec_b-barrel"/>
    <property type="match status" value="1"/>
</dbReference>
<evidence type="ECO:0000256" key="10">
    <source>
        <dbReference type="SAM" id="SignalP"/>
    </source>
</evidence>
<dbReference type="GO" id="GO:0009279">
    <property type="term" value="C:cell outer membrane"/>
    <property type="evidence" value="ECO:0007669"/>
    <property type="project" value="UniProtKB-SubCell"/>
</dbReference>
<keyword evidence="3 8" id="KW-1134">Transmembrane beta strand</keyword>
<accession>A0A916U1U4</accession>
<dbReference type="InterPro" id="IPR039426">
    <property type="entry name" value="TonB-dep_rcpt-like"/>
</dbReference>
<feature type="domain" description="TonB-dependent receptor plug" evidence="12">
    <location>
        <begin position="116"/>
        <end position="232"/>
    </location>
</feature>
<dbReference type="InterPro" id="IPR012910">
    <property type="entry name" value="Plug_dom"/>
</dbReference>
<comment type="subcellular location">
    <subcellularLocation>
        <location evidence="1 8">Cell outer membrane</location>
        <topology evidence="1 8">Multi-pass membrane protein</topology>
    </subcellularLocation>
</comment>
<dbReference type="InterPro" id="IPR000531">
    <property type="entry name" value="Beta-barrel_TonB"/>
</dbReference>
<sequence length="1016" mass="110650">MKKLLLSMFLLLLTSLYGMAQTRTVTGTVTGQDDGQPLPGVSVRVRGANLGTQTNSDGKFSIAVPSASSVLDFSYIGYATKSVPATSTVMNIVLSGDAQALTEVIVTGYGTTTRARQTGSVGTVAAKDIEATPFTSVDKALQGRVTGLQSTGASGQPGAMQQIRIRGLGSISGSSEPLFVIDGIPVNSGDLSRNTTSANALAGINPNDIESLTVLKDASSTAIYGSRGSNGVVLITTKSGKAGKTKVRVDAEYGVVKPGVFNDATRPLTTEENILIIGESLLNNPSYVSQYGLTAANIREFVIGEDGFGINPDVNTNWYDEVTRTGAQQQYNLSIDGGNEKTQFHIGGGYFTQEATVPRSAFKRYSGNLNLKHSLTDKLSIGTNILLSSTNTKGLANAGAFANPVLGSLFLMPDLAARNADGSLNMSGALAPGAGLYNPLAILEMDKQNNNTQKAITSVFAEYKLLPNLKFSSKYGIDYNNLEEDSYNNPSYGDGRNVGGRTYRDYTRYFNWVWTNLVDYRWDITKDDKLVANIKAGYEAQRSQNYNSSVAAYNVPLNTNFNVPSVGATPITSGGNQDGYSFASLLAIGDISYQNKYVLSGSFRRDGSSRFGSEKQYGNFWSLGGSWNADREEYISDIQWISQLKVRASYGVNGNANIGNNAWRNLYGYTRTGYNFVYNGAIGSGPSQYGVNTLTWEKTNSYDIGVDFGLFDNRLTSTIEYYRRQSDDLLLSVPVSYTTGFPSYVNNFGGMENKGWEFSLAGTPIRTEDFQWTLNFNISLNKNKITNLVIDKSVANPFIRQVGENYQSYYLPQYAGVNTDTGLPQWYKDASRTEVVTSYNQAQRVLLDKTAAPKAFGSFGTTLNYKGIGLDAMFYYNFGNYIYNGFYQYQNSGGAYVGSYNQSANELNRWQNPGDVTDVPKLVYGGTNSFAASDRLLNKGDFIRLRDVTLSYSLPKTILDRAKVGSIRVYARGSNIWTWVKDDKLAFDPEAGGTNGTNNFELFIPKTITFGVNVGF</sequence>
<organism evidence="13 14">
    <name type="scientific">Pedobacter quisquiliarum</name>
    <dbReference type="NCBI Taxonomy" id="1834438"/>
    <lineage>
        <taxon>Bacteria</taxon>
        <taxon>Pseudomonadati</taxon>
        <taxon>Bacteroidota</taxon>
        <taxon>Sphingobacteriia</taxon>
        <taxon>Sphingobacteriales</taxon>
        <taxon>Sphingobacteriaceae</taxon>
        <taxon>Pedobacter</taxon>
    </lineage>
</organism>
<dbReference type="FunFam" id="2.170.130.10:FF:000008">
    <property type="entry name" value="SusC/RagA family TonB-linked outer membrane protein"/>
    <property type="match status" value="1"/>
</dbReference>
<keyword evidence="4 8" id="KW-0812">Transmembrane</keyword>
<keyword evidence="2 8" id="KW-0813">Transport</keyword>
<evidence type="ECO:0000256" key="2">
    <source>
        <dbReference type="ARBA" id="ARBA00022448"/>
    </source>
</evidence>